<gene>
    <name evidence="1" type="ORF">SISSUDRAFT_476050</name>
</gene>
<keyword evidence="2" id="KW-1185">Reference proteome</keyword>
<proteinExistence type="predicted"/>
<accession>A0A165Y2Z6</accession>
<name>A0A165Y2Z6_9AGAM</name>
<sequence length="291" mass="33576">MRESVIKWRNEETEENGRELWYWLRWWIRSSEIERRTENSPSVGEIGWREGNIWHPIPLVPQFPLAHPPQYEFSASRLRDGEWETIVGTQIEGFTRWSMDIVLGENIHLHTYVRSNRTNEIAELFVASALSLPKDLGVDVRSLRQVSRTGFDVYASLTILEDRASTVHYFAYPLRPNGSVLDPPGFWSLCPYPSRSERHLQADDAELCFHVGSILHYQSINDRILSVLQNLESHSFLPVPHITYASDPPFASITEVSHQRSPSPTIAMHPKKRFCDALLSAFSKKRKISHS</sequence>
<evidence type="ECO:0000313" key="1">
    <source>
        <dbReference type="EMBL" id="KZT32822.1"/>
    </source>
</evidence>
<protein>
    <submittedName>
        <fullName evidence="1">Uncharacterized protein</fullName>
    </submittedName>
</protein>
<dbReference type="AlphaFoldDB" id="A0A165Y2Z6"/>
<organism evidence="1 2">
    <name type="scientific">Sistotremastrum suecicum HHB10207 ss-3</name>
    <dbReference type="NCBI Taxonomy" id="1314776"/>
    <lineage>
        <taxon>Eukaryota</taxon>
        <taxon>Fungi</taxon>
        <taxon>Dikarya</taxon>
        <taxon>Basidiomycota</taxon>
        <taxon>Agaricomycotina</taxon>
        <taxon>Agaricomycetes</taxon>
        <taxon>Sistotremastrales</taxon>
        <taxon>Sistotremastraceae</taxon>
        <taxon>Sistotremastrum</taxon>
    </lineage>
</organism>
<dbReference type="EMBL" id="KV428292">
    <property type="protein sequence ID" value="KZT32822.1"/>
    <property type="molecule type" value="Genomic_DNA"/>
</dbReference>
<reference evidence="1 2" key="1">
    <citation type="journal article" date="2016" name="Mol. Biol. Evol.">
        <title>Comparative Genomics of Early-Diverging Mushroom-Forming Fungi Provides Insights into the Origins of Lignocellulose Decay Capabilities.</title>
        <authorList>
            <person name="Nagy L.G."/>
            <person name="Riley R."/>
            <person name="Tritt A."/>
            <person name="Adam C."/>
            <person name="Daum C."/>
            <person name="Floudas D."/>
            <person name="Sun H."/>
            <person name="Yadav J.S."/>
            <person name="Pangilinan J."/>
            <person name="Larsson K.H."/>
            <person name="Matsuura K."/>
            <person name="Barry K."/>
            <person name="Labutti K."/>
            <person name="Kuo R."/>
            <person name="Ohm R.A."/>
            <person name="Bhattacharya S.S."/>
            <person name="Shirouzu T."/>
            <person name="Yoshinaga Y."/>
            <person name="Martin F.M."/>
            <person name="Grigoriev I.V."/>
            <person name="Hibbett D.S."/>
        </authorList>
    </citation>
    <scope>NUCLEOTIDE SEQUENCE [LARGE SCALE GENOMIC DNA]</scope>
    <source>
        <strain evidence="1 2">HHB10207 ss-3</strain>
    </source>
</reference>
<dbReference type="Proteomes" id="UP000076798">
    <property type="component" value="Unassembled WGS sequence"/>
</dbReference>
<evidence type="ECO:0000313" key="2">
    <source>
        <dbReference type="Proteomes" id="UP000076798"/>
    </source>
</evidence>